<dbReference type="Proteomes" id="UP001303046">
    <property type="component" value="Unassembled WGS sequence"/>
</dbReference>
<protein>
    <submittedName>
        <fullName evidence="1">Uncharacterized protein</fullName>
    </submittedName>
</protein>
<accession>A0ABR1D7F9</accession>
<gene>
    <name evidence="1" type="primary">Necator_chrIII.g12603</name>
    <name evidence="1" type="ORF">RB195_011836</name>
</gene>
<evidence type="ECO:0000313" key="1">
    <source>
        <dbReference type="EMBL" id="KAK6745346.1"/>
    </source>
</evidence>
<proteinExistence type="predicted"/>
<comment type="caution">
    <text evidence="1">The sequence shown here is derived from an EMBL/GenBank/DDBJ whole genome shotgun (WGS) entry which is preliminary data.</text>
</comment>
<name>A0ABR1D7F9_NECAM</name>
<sequence>MMEVAQKCLNLLARLGFVGSLPHVMYKVLERIIIDRLIKHREERKRHEQPDFRLGQYAIDQVFIVKKLIEIWSRYPRSLAFPNFESALESSLLNVLCADRVPGKFVRLLDDMNRRITDTVQTPARCTVA</sequence>
<reference evidence="1 2" key="1">
    <citation type="submission" date="2023-08" db="EMBL/GenBank/DDBJ databases">
        <title>A Necator americanus chromosomal reference genome.</title>
        <authorList>
            <person name="Ilik V."/>
            <person name="Petrzelkova K.J."/>
            <person name="Pardy F."/>
            <person name="Fuh T."/>
            <person name="Niatou-Singa F.S."/>
            <person name="Gouil Q."/>
            <person name="Baker L."/>
            <person name="Ritchie M.E."/>
            <person name="Jex A.R."/>
            <person name="Gazzola D."/>
            <person name="Li H."/>
            <person name="Toshio Fujiwara R."/>
            <person name="Zhan B."/>
            <person name="Aroian R.V."/>
            <person name="Pafco B."/>
            <person name="Schwarz E.M."/>
        </authorList>
    </citation>
    <scope>NUCLEOTIDE SEQUENCE [LARGE SCALE GENOMIC DNA]</scope>
    <source>
        <strain evidence="1 2">Aroian</strain>
        <tissue evidence="1">Whole animal</tissue>
    </source>
</reference>
<evidence type="ECO:0000313" key="2">
    <source>
        <dbReference type="Proteomes" id="UP001303046"/>
    </source>
</evidence>
<organism evidence="1 2">
    <name type="scientific">Necator americanus</name>
    <name type="common">Human hookworm</name>
    <dbReference type="NCBI Taxonomy" id="51031"/>
    <lineage>
        <taxon>Eukaryota</taxon>
        <taxon>Metazoa</taxon>
        <taxon>Ecdysozoa</taxon>
        <taxon>Nematoda</taxon>
        <taxon>Chromadorea</taxon>
        <taxon>Rhabditida</taxon>
        <taxon>Rhabditina</taxon>
        <taxon>Rhabditomorpha</taxon>
        <taxon>Strongyloidea</taxon>
        <taxon>Ancylostomatidae</taxon>
        <taxon>Bunostominae</taxon>
        <taxon>Necator</taxon>
    </lineage>
</organism>
<dbReference type="EMBL" id="JAVFWL010000003">
    <property type="protein sequence ID" value="KAK6745346.1"/>
    <property type="molecule type" value="Genomic_DNA"/>
</dbReference>
<keyword evidence="2" id="KW-1185">Reference proteome</keyword>